<dbReference type="Proteomes" id="UP001143545">
    <property type="component" value="Unassembled WGS sequence"/>
</dbReference>
<dbReference type="Pfam" id="PF20420">
    <property type="entry name" value="DUF6702"/>
    <property type="match status" value="1"/>
</dbReference>
<evidence type="ECO:0000313" key="1">
    <source>
        <dbReference type="EMBL" id="GLB52203.1"/>
    </source>
</evidence>
<name>A0A9W6B404_9FLAO</name>
<proteinExistence type="predicted"/>
<evidence type="ECO:0000313" key="2">
    <source>
        <dbReference type="Proteomes" id="UP001143545"/>
    </source>
</evidence>
<dbReference type="EMBL" id="BRVP01000007">
    <property type="protein sequence ID" value="GLB52203.1"/>
    <property type="molecule type" value="Genomic_DNA"/>
</dbReference>
<sequence>MKKHLKILFFLVLVGGLFSFAMHKYYVSTTNVNYSSKDKSIQIISRIFIDDIEQTINERYGINCQLDSDKELKEAHSYLKKYITQKFKLYINGKETPYNFLGKEYELDEMKCYLEVPNINIATIKSIAIENTLLFDMFPEQQNIIHFKLNEKVKSFVLSRDNTKALLKI</sequence>
<organism evidence="1 2">
    <name type="scientific">Neptunitalea chrysea</name>
    <dbReference type="NCBI Taxonomy" id="1647581"/>
    <lineage>
        <taxon>Bacteria</taxon>
        <taxon>Pseudomonadati</taxon>
        <taxon>Bacteroidota</taxon>
        <taxon>Flavobacteriia</taxon>
        <taxon>Flavobacteriales</taxon>
        <taxon>Flavobacteriaceae</taxon>
        <taxon>Neptunitalea</taxon>
    </lineage>
</organism>
<reference evidence="1" key="1">
    <citation type="submission" date="2022-07" db="EMBL/GenBank/DDBJ databases">
        <title>Taxonomy of Novel Oxalotrophic and Methylotrophic Bacteria.</title>
        <authorList>
            <person name="Sahin N."/>
            <person name="Tani A."/>
        </authorList>
    </citation>
    <scope>NUCLEOTIDE SEQUENCE</scope>
    <source>
        <strain evidence="1">AM327</strain>
    </source>
</reference>
<protein>
    <recommendedName>
        <fullName evidence="3">Peptidase E</fullName>
    </recommendedName>
</protein>
<comment type="caution">
    <text evidence="1">The sequence shown here is derived from an EMBL/GenBank/DDBJ whole genome shotgun (WGS) entry which is preliminary data.</text>
</comment>
<dbReference type="InterPro" id="IPR046525">
    <property type="entry name" value="DUF6702"/>
</dbReference>
<keyword evidence="2" id="KW-1185">Reference proteome</keyword>
<gene>
    <name evidence="1" type="ORF">NBRC110019_12420</name>
</gene>
<dbReference type="AlphaFoldDB" id="A0A9W6B404"/>
<dbReference type="RefSeq" id="WP_281753369.1">
    <property type="nucleotide sequence ID" value="NZ_BRVP01000007.1"/>
</dbReference>
<evidence type="ECO:0008006" key="3">
    <source>
        <dbReference type="Google" id="ProtNLM"/>
    </source>
</evidence>
<accession>A0A9W6B404</accession>